<sequence length="269" mass="30393">MLLHPEHAHQNRLWCPFCNCDVLEFDSHFACGNAIEHLASVEHWKSVKGFMWKYGGGMDRVDLFRISEVDYAKRLVFFNMSGGIQVKDANYMENRPCSILLLVNVNGYLASSFPWNWQRFFILCYINVSQAGLPRSFPKLTQISSTSQEGIDGNVHTGAPPPWFDGTKGNQPDLARKPELRRVMFSSKAGKSSKLNPKRLAREKNLEERGEGDKQPTRLIINQRCSCHYSLISAKECVKMKVNDSLTNKSASSNCGKRITDVTGLSVSR</sequence>
<evidence type="ECO:0000313" key="2">
    <source>
        <dbReference type="EMBL" id="KAL0357633.1"/>
    </source>
</evidence>
<protein>
    <submittedName>
        <fullName evidence="2">TITAN-like protein</fullName>
    </submittedName>
</protein>
<dbReference type="EMBL" id="JACGWM010000008">
    <property type="protein sequence ID" value="KAL0357633.1"/>
    <property type="molecule type" value="Genomic_DNA"/>
</dbReference>
<dbReference type="PANTHER" id="PTHR31198:SF1">
    <property type="entry name" value="CENTROSOMAL AT-AC SPLICING FACTOR"/>
    <property type="match status" value="1"/>
</dbReference>
<reference evidence="2" key="2">
    <citation type="journal article" date="2024" name="Plant">
        <title>Genomic evolution and insights into agronomic trait innovations of Sesamum species.</title>
        <authorList>
            <person name="Miao H."/>
            <person name="Wang L."/>
            <person name="Qu L."/>
            <person name="Liu H."/>
            <person name="Sun Y."/>
            <person name="Le M."/>
            <person name="Wang Q."/>
            <person name="Wei S."/>
            <person name="Zheng Y."/>
            <person name="Lin W."/>
            <person name="Duan Y."/>
            <person name="Cao H."/>
            <person name="Xiong S."/>
            <person name="Wang X."/>
            <person name="Wei L."/>
            <person name="Li C."/>
            <person name="Ma Q."/>
            <person name="Ju M."/>
            <person name="Zhao R."/>
            <person name="Li G."/>
            <person name="Mu C."/>
            <person name="Tian Q."/>
            <person name="Mei H."/>
            <person name="Zhang T."/>
            <person name="Gao T."/>
            <person name="Zhang H."/>
        </authorList>
    </citation>
    <scope>NUCLEOTIDE SEQUENCE</scope>
    <source>
        <strain evidence="2">KEN8</strain>
    </source>
</reference>
<gene>
    <name evidence="2" type="ORF">Scaly_1449000</name>
</gene>
<organism evidence="2">
    <name type="scientific">Sesamum calycinum</name>
    <dbReference type="NCBI Taxonomy" id="2727403"/>
    <lineage>
        <taxon>Eukaryota</taxon>
        <taxon>Viridiplantae</taxon>
        <taxon>Streptophyta</taxon>
        <taxon>Embryophyta</taxon>
        <taxon>Tracheophyta</taxon>
        <taxon>Spermatophyta</taxon>
        <taxon>Magnoliopsida</taxon>
        <taxon>eudicotyledons</taxon>
        <taxon>Gunneridae</taxon>
        <taxon>Pentapetalae</taxon>
        <taxon>asterids</taxon>
        <taxon>lamiids</taxon>
        <taxon>Lamiales</taxon>
        <taxon>Pedaliaceae</taxon>
        <taxon>Sesamum</taxon>
    </lineage>
</organism>
<accession>A0AAW2PRL9</accession>
<proteinExistence type="predicted"/>
<dbReference type="PANTHER" id="PTHR31198">
    <property type="entry name" value="COILED-COIL DOMAIN-CONTAINING PROTEIN 84"/>
    <property type="match status" value="1"/>
</dbReference>
<dbReference type="InterPro" id="IPR028015">
    <property type="entry name" value="CCDC84-like"/>
</dbReference>
<comment type="caution">
    <text evidence="2">The sequence shown here is derived from an EMBL/GenBank/DDBJ whole genome shotgun (WGS) entry which is preliminary data.</text>
</comment>
<name>A0AAW2PRL9_9LAMI</name>
<reference evidence="2" key="1">
    <citation type="submission" date="2020-06" db="EMBL/GenBank/DDBJ databases">
        <authorList>
            <person name="Li T."/>
            <person name="Hu X."/>
            <person name="Zhang T."/>
            <person name="Song X."/>
            <person name="Zhang H."/>
            <person name="Dai N."/>
            <person name="Sheng W."/>
            <person name="Hou X."/>
            <person name="Wei L."/>
        </authorList>
    </citation>
    <scope>NUCLEOTIDE SEQUENCE</scope>
    <source>
        <strain evidence="2">KEN8</strain>
        <tissue evidence="2">Leaf</tissue>
    </source>
</reference>
<dbReference type="AlphaFoldDB" id="A0AAW2PRL9"/>
<feature type="region of interest" description="Disordered" evidence="1">
    <location>
        <begin position="148"/>
        <end position="174"/>
    </location>
</feature>
<dbReference type="Pfam" id="PF14968">
    <property type="entry name" value="CCDC84"/>
    <property type="match status" value="2"/>
</dbReference>
<feature type="compositionally biased region" description="Basic and acidic residues" evidence="1">
    <location>
        <begin position="200"/>
        <end position="215"/>
    </location>
</feature>
<feature type="region of interest" description="Disordered" evidence="1">
    <location>
        <begin position="186"/>
        <end position="215"/>
    </location>
</feature>
<evidence type="ECO:0000256" key="1">
    <source>
        <dbReference type="SAM" id="MobiDB-lite"/>
    </source>
</evidence>